<reference evidence="2 3" key="1">
    <citation type="submission" date="2012-06" db="EMBL/GenBank/DDBJ databases">
        <title>Complete sequence of chromosome of Mycobacterium chubuense NBB4.</title>
        <authorList>
            <consortium name="US DOE Joint Genome Institute"/>
            <person name="Lucas S."/>
            <person name="Han J."/>
            <person name="Lapidus A."/>
            <person name="Cheng J.-F."/>
            <person name="Goodwin L."/>
            <person name="Pitluck S."/>
            <person name="Peters L."/>
            <person name="Mikhailova N."/>
            <person name="Teshima H."/>
            <person name="Detter J.C."/>
            <person name="Han C."/>
            <person name="Tapia R."/>
            <person name="Land M."/>
            <person name="Hauser L."/>
            <person name="Kyrpides N."/>
            <person name="Ivanova N."/>
            <person name="Pagani I."/>
            <person name="Mattes T."/>
            <person name="Holmes A."/>
            <person name="Rutledge P."/>
            <person name="Paulsen I."/>
            <person name="Coleman N."/>
            <person name="Woyke T."/>
        </authorList>
    </citation>
    <scope>NUCLEOTIDE SEQUENCE [LARGE SCALE GENOMIC DNA]</scope>
    <source>
        <strain evidence="2 3">NBB4</strain>
    </source>
</reference>
<dbReference type="eggNOG" id="ENOG50328G4">
    <property type="taxonomic scope" value="Bacteria"/>
</dbReference>
<dbReference type="HOGENOM" id="CLU_1979051_0_0_11"/>
<keyword evidence="3" id="KW-1185">Reference proteome</keyword>
<dbReference type="OrthoDB" id="4751093at2"/>
<keyword evidence="1" id="KW-0732">Signal</keyword>
<proteinExistence type="predicted"/>
<feature type="signal peptide" evidence="1">
    <location>
        <begin position="1"/>
        <end position="31"/>
    </location>
</feature>
<feature type="chain" id="PRO_5003686802" description="Secreted protein" evidence="1">
    <location>
        <begin position="32"/>
        <end position="126"/>
    </location>
</feature>
<evidence type="ECO:0008006" key="4">
    <source>
        <dbReference type="Google" id="ProtNLM"/>
    </source>
</evidence>
<evidence type="ECO:0000313" key="3">
    <source>
        <dbReference type="Proteomes" id="UP000006057"/>
    </source>
</evidence>
<dbReference type="RefSeq" id="WP_014814624.1">
    <property type="nucleotide sequence ID" value="NC_018027.1"/>
</dbReference>
<name>I4BFT4_MYCCN</name>
<dbReference type="AlphaFoldDB" id="I4BFT4"/>
<evidence type="ECO:0000313" key="2">
    <source>
        <dbReference type="EMBL" id="AFM16141.1"/>
    </source>
</evidence>
<evidence type="ECO:0000256" key="1">
    <source>
        <dbReference type="SAM" id="SignalP"/>
    </source>
</evidence>
<dbReference type="KEGG" id="mcb:Mycch_1339"/>
<dbReference type="EMBL" id="CP003053">
    <property type="protein sequence ID" value="AFM16141.1"/>
    <property type="molecule type" value="Genomic_DNA"/>
</dbReference>
<organism evidence="2 3">
    <name type="scientific">Mycolicibacterium chubuense (strain NBB4)</name>
    <name type="common">Mycobacterium chubuense</name>
    <dbReference type="NCBI Taxonomy" id="710421"/>
    <lineage>
        <taxon>Bacteria</taxon>
        <taxon>Bacillati</taxon>
        <taxon>Actinomycetota</taxon>
        <taxon>Actinomycetes</taxon>
        <taxon>Mycobacteriales</taxon>
        <taxon>Mycobacteriaceae</taxon>
        <taxon>Mycolicibacterium</taxon>
    </lineage>
</organism>
<gene>
    <name evidence="2" type="ordered locus">Mycch_1339</name>
</gene>
<protein>
    <recommendedName>
        <fullName evidence="4">Secreted protein</fullName>
    </recommendedName>
</protein>
<accession>I4BFT4</accession>
<dbReference type="Proteomes" id="UP000006057">
    <property type="component" value="Chromosome"/>
</dbReference>
<sequence precursor="true">MSMPGSRKAWAVAAAGAVVLAPLAVPAVASASPARSDDLALSPYWVPNQPPPPPGPGWYRPANWYHPEWGPGWNNGYPDADWMPPANWGPPEGWTNPTGWSPPHGWIPPSWWCDGPIRNLIHLRCW</sequence>